<evidence type="ECO:0000256" key="1">
    <source>
        <dbReference type="ARBA" id="ARBA00022729"/>
    </source>
</evidence>
<feature type="domain" description="Solute-binding protein family 5" evidence="4">
    <location>
        <begin position="95"/>
        <end position="441"/>
    </location>
</feature>
<dbReference type="STRING" id="1121395.SAMN02745215_04453"/>
<dbReference type="GO" id="GO:0030288">
    <property type="term" value="C:outer membrane-bounded periplasmic space"/>
    <property type="evidence" value="ECO:0007669"/>
    <property type="project" value="TreeGrafter"/>
</dbReference>
<accession>A0A1M7URN8</accession>
<evidence type="ECO:0000256" key="2">
    <source>
        <dbReference type="SAM" id="MobiDB-lite"/>
    </source>
</evidence>
<feature type="compositionally biased region" description="Low complexity" evidence="2">
    <location>
        <begin position="29"/>
        <end position="47"/>
    </location>
</feature>
<dbReference type="InterPro" id="IPR000914">
    <property type="entry name" value="SBP_5_dom"/>
</dbReference>
<organism evidence="5 6">
    <name type="scientific">Desulfitobacterium chlororespirans DSM 11544</name>
    <dbReference type="NCBI Taxonomy" id="1121395"/>
    <lineage>
        <taxon>Bacteria</taxon>
        <taxon>Bacillati</taxon>
        <taxon>Bacillota</taxon>
        <taxon>Clostridia</taxon>
        <taxon>Eubacteriales</taxon>
        <taxon>Desulfitobacteriaceae</taxon>
        <taxon>Desulfitobacterium</taxon>
    </lineage>
</organism>
<reference evidence="6" key="1">
    <citation type="submission" date="2016-12" db="EMBL/GenBank/DDBJ databases">
        <authorList>
            <person name="Varghese N."/>
            <person name="Submissions S."/>
        </authorList>
    </citation>
    <scope>NUCLEOTIDE SEQUENCE [LARGE SCALE GENOMIC DNA]</scope>
    <source>
        <strain evidence="6">DSM 11544</strain>
    </source>
</reference>
<evidence type="ECO:0000313" key="5">
    <source>
        <dbReference type="EMBL" id="SHN85638.1"/>
    </source>
</evidence>
<dbReference type="PROSITE" id="PS51257">
    <property type="entry name" value="PROKAR_LIPOPROTEIN"/>
    <property type="match status" value="1"/>
</dbReference>
<name>A0A1M7URN8_9FIRM</name>
<gene>
    <name evidence="5" type="ORF">SAMN02745215_04453</name>
</gene>
<dbReference type="AlphaFoldDB" id="A0A1M7URN8"/>
<dbReference type="PIRSF" id="PIRSF002741">
    <property type="entry name" value="MppA"/>
    <property type="match status" value="1"/>
</dbReference>
<keyword evidence="6" id="KW-1185">Reference proteome</keyword>
<dbReference type="GO" id="GO:0015833">
    <property type="term" value="P:peptide transport"/>
    <property type="evidence" value="ECO:0007669"/>
    <property type="project" value="TreeGrafter"/>
</dbReference>
<feature type="signal peptide" evidence="3">
    <location>
        <begin position="1"/>
        <end position="22"/>
    </location>
</feature>
<dbReference type="SUPFAM" id="SSF53850">
    <property type="entry name" value="Periplasmic binding protein-like II"/>
    <property type="match status" value="1"/>
</dbReference>
<keyword evidence="1 3" id="KW-0732">Signal</keyword>
<dbReference type="RefSeq" id="WP_242954736.1">
    <property type="nucleotide sequence ID" value="NZ_FRDN01000016.1"/>
</dbReference>
<protein>
    <submittedName>
        <fullName evidence="5">Peptide/nickel transport system substrate-binding protein</fullName>
    </submittedName>
</protein>
<dbReference type="GO" id="GO:0043190">
    <property type="term" value="C:ATP-binding cassette (ABC) transporter complex"/>
    <property type="evidence" value="ECO:0007669"/>
    <property type="project" value="InterPro"/>
</dbReference>
<dbReference type="Pfam" id="PF00496">
    <property type="entry name" value="SBP_bac_5"/>
    <property type="match status" value="1"/>
</dbReference>
<dbReference type="GO" id="GO:1904680">
    <property type="term" value="F:peptide transmembrane transporter activity"/>
    <property type="evidence" value="ECO:0007669"/>
    <property type="project" value="TreeGrafter"/>
</dbReference>
<evidence type="ECO:0000259" key="4">
    <source>
        <dbReference type="Pfam" id="PF00496"/>
    </source>
</evidence>
<proteinExistence type="predicted"/>
<dbReference type="InterPro" id="IPR039424">
    <property type="entry name" value="SBP_5"/>
</dbReference>
<dbReference type="PANTHER" id="PTHR30290">
    <property type="entry name" value="PERIPLASMIC BINDING COMPONENT OF ABC TRANSPORTER"/>
    <property type="match status" value="1"/>
</dbReference>
<dbReference type="Gene3D" id="3.90.76.10">
    <property type="entry name" value="Dipeptide-binding Protein, Domain 1"/>
    <property type="match status" value="1"/>
</dbReference>
<dbReference type="InterPro" id="IPR030678">
    <property type="entry name" value="Peptide/Ni-bd"/>
</dbReference>
<evidence type="ECO:0000256" key="3">
    <source>
        <dbReference type="SAM" id="SignalP"/>
    </source>
</evidence>
<dbReference type="PANTHER" id="PTHR30290:SF64">
    <property type="entry name" value="ABC TRANSPORTER PERIPLASMIC BINDING PROTEIN"/>
    <property type="match status" value="1"/>
</dbReference>
<feature type="region of interest" description="Disordered" evidence="2">
    <location>
        <begin position="26"/>
        <end position="47"/>
    </location>
</feature>
<dbReference type="Gene3D" id="3.40.190.10">
    <property type="entry name" value="Periplasmic binding protein-like II"/>
    <property type="match status" value="1"/>
</dbReference>
<dbReference type="Proteomes" id="UP000184010">
    <property type="component" value="Unassembled WGS sequence"/>
</dbReference>
<feature type="chain" id="PRO_5039618951" evidence="3">
    <location>
        <begin position="23"/>
        <end position="528"/>
    </location>
</feature>
<dbReference type="EMBL" id="FRDN01000016">
    <property type="protein sequence ID" value="SHN85638.1"/>
    <property type="molecule type" value="Genomic_DNA"/>
</dbReference>
<evidence type="ECO:0000313" key="6">
    <source>
        <dbReference type="Proteomes" id="UP000184010"/>
    </source>
</evidence>
<dbReference type="Gene3D" id="3.10.105.10">
    <property type="entry name" value="Dipeptide-binding Protein, Domain 3"/>
    <property type="match status" value="1"/>
</dbReference>
<dbReference type="GO" id="GO:0042884">
    <property type="term" value="P:microcin transport"/>
    <property type="evidence" value="ECO:0007669"/>
    <property type="project" value="TreeGrafter"/>
</dbReference>
<sequence length="528" mass="59572">MNNSWKKILLLLFLVMTIGLTACNSRTQPAESSTPASSSKAAASSEASQAEPVVIRLAGGDFGVPNPFRHTPRGPGIQKMRLIYDSMLEKDENGYIPWLAKEWESNDAKTEYIFTLKEDVLWHDGTPFTAEDVAFTFRYYEEHPPVSDDIHANGKSIIKNIEVLEPLKIKITLEKFENVNLGKLGTARIIPKHIWENVEDPLSFAGEGQVVGCGPFVMTDYEPQTGSYRYVAFEQYWGPKHAVAAIEWIPVSDSTLAFENGEIDLLNVSADLLERYEGNPEYQVDKQHPYHAYRLMMNMKVVPALQNQSVRQALAYAANRQELIDKVDRGAGTIASMGYIPDYDKKWYNPDIMQYEFNLAKAKELLGGQTYHFEMLVGDMVETKIAELLKLSYEQVGINITIKTVDTKTRDGALKQGNYELLLIHTGGMSGDPDYLRNIYGEKSTLLSGYSNPTINDLARAQATEADEVKRLGMIHELQRLIAEDVPIVLLQSDKVNYVYRPAKYNGWVYTFDSNKPDHNKLSYLAKP</sequence>